<dbReference type="OrthoDB" id="1235794at2"/>
<protein>
    <submittedName>
        <fullName evidence="5">SDR family oxidoreductase</fullName>
    </submittedName>
</protein>
<dbReference type="SUPFAM" id="SSF51735">
    <property type="entry name" value="NAD(P)-binding Rossmann-fold domains"/>
    <property type="match status" value="1"/>
</dbReference>
<dbReference type="SMART" id="SM00822">
    <property type="entry name" value="PKS_KR"/>
    <property type="match status" value="1"/>
</dbReference>
<dbReference type="InterPro" id="IPR051911">
    <property type="entry name" value="SDR_oxidoreductase"/>
</dbReference>
<dbReference type="AlphaFoldDB" id="A0A5C6LT25"/>
<dbReference type="PRINTS" id="PR00080">
    <property type="entry name" value="SDRFAMILY"/>
</dbReference>
<dbReference type="CDD" id="cd05374">
    <property type="entry name" value="17beta-HSD-like_SDR_c"/>
    <property type="match status" value="1"/>
</dbReference>
<dbReference type="Proteomes" id="UP000318815">
    <property type="component" value="Unassembled WGS sequence"/>
</dbReference>
<evidence type="ECO:0000313" key="6">
    <source>
        <dbReference type="Proteomes" id="UP000318815"/>
    </source>
</evidence>
<dbReference type="PANTHER" id="PTHR43976">
    <property type="entry name" value="SHORT CHAIN DEHYDROGENASE"/>
    <property type="match status" value="1"/>
</dbReference>
<name>A0A5C6LT25_9BACT</name>
<dbReference type="InterPro" id="IPR020904">
    <property type="entry name" value="Sc_DH/Rdtase_CS"/>
</dbReference>
<keyword evidence="6" id="KW-1185">Reference proteome</keyword>
<dbReference type="Pfam" id="PF00106">
    <property type="entry name" value="adh_short"/>
    <property type="match status" value="1"/>
</dbReference>
<accession>A0A5C6LT25</accession>
<gene>
    <name evidence="5" type="ORF">FEF09_14110</name>
</gene>
<evidence type="ECO:0000256" key="3">
    <source>
        <dbReference type="RuleBase" id="RU000363"/>
    </source>
</evidence>
<dbReference type="PROSITE" id="PS00061">
    <property type="entry name" value="ADH_SHORT"/>
    <property type="match status" value="1"/>
</dbReference>
<evidence type="ECO:0000256" key="2">
    <source>
        <dbReference type="ARBA" id="ARBA00023002"/>
    </source>
</evidence>
<dbReference type="InterPro" id="IPR057326">
    <property type="entry name" value="KR_dom"/>
</dbReference>
<evidence type="ECO:0000259" key="4">
    <source>
        <dbReference type="SMART" id="SM00822"/>
    </source>
</evidence>
<comment type="similarity">
    <text evidence="1 3">Belongs to the short-chain dehydrogenases/reductases (SDR) family.</text>
</comment>
<dbReference type="RefSeq" id="WP_146305716.1">
    <property type="nucleotide sequence ID" value="NZ_VOHS01000012.1"/>
</dbReference>
<dbReference type="GO" id="GO:0016491">
    <property type="term" value="F:oxidoreductase activity"/>
    <property type="evidence" value="ECO:0007669"/>
    <property type="project" value="UniProtKB-KW"/>
</dbReference>
<keyword evidence="2" id="KW-0560">Oxidoreductase</keyword>
<dbReference type="InterPro" id="IPR002347">
    <property type="entry name" value="SDR_fam"/>
</dbReference>
<evidence type="ECO:0000313" key="5">
    <source>
        <dbReference type="EMBL" id="TWV99833.1"/>
    </source>
</evidence>
<evidence type="ECO:0000256" key="1">
    <source>
        <dbReference type="ARBA" id="ARBA00006484"/>
    </source>
</evidence>
<comment type="caution">
    <text evidence="5">The sequence shown here is derived from an EMBL/GenBank/DDBJ whole genome shotgun (WGS) entry which is preliminary data.</text>
</comment>
<sequence>MSNNNNRVWFVTGASKGLGLSLVKQLLATGQRVAATSRKVEELVKAVSEQSEDFLPLETDLVSETSVTAAIEKTIATFGRLDVVVNNAGYGIGGSIEELTDKETRDAFDVNVFGTLNVIRLAMPQLRAQRSGHIINISSIAGIAPATGWSIYGAAKHAVIGLSEVLAEDVKEFGIKVTVVAPGAFRTSFLTKESLTLAKNTIPEYTAIRNSHEKYQSMDGQQAGDPDKAAAAMIAIVNEQKPPVYLLLGSDAYERGMAKLELLKDAFKEKEALTKSTSF</sequence>
<proteinExistence type="inferred from homology"/>
<dbReference type="EMBL" id="VOHS01000012">
    <property type="protein sequence ID" value="TWV99833.1"/>
    <property type="molecule type" value="Genomic_DNA"/>
</dbReference>
<reference evidence="5 6" key="1">
    <citation type="submission" date="2019-08" db="EMBL/GenBank/DDBJ databases">
        <title>Whole genome sequencing of chitin degrading bacteria Chitinophaga pinensis YS16.</title>
        <authorList>
            <person name="Singh R.P."/>
            <person name="Manchanda G."/>
            <person name="Maurya I.K."/>
            <person name="Joshi N.K."/>
            <person name="Srivastava A.K."/>
        </authorList>
    </citation>
    <scope>NUCLEOTIDE SEQUENCE [LARGE SCALE GENOMIC DNA]</scope>
    <source>
        <strain evidence="5 6">YS-16</strain>
    </source>
</reference>
<dbReference type="PANTHER" id="PTHR43976:SF16">
    <property type="entry name" value="SHORT-CHAIN DEHYDROGENASE_REDUCTASE FAMILY PROTEIN"/>
    <property type="match status" value="1"/>
</dbReference>
<feature type="domain" description="Ketoreductase" evidence="4">
    <location>
        <begin position="7"/>
        <end position="173"/>
    </location>
</feature>
<organism evidence="5 6">
    <name type="scientific">Chitinophaga pinensis</name>
    <dbReference type="NCBI Taxonomy" id="79329"/>
    <lineage>
        <taxon>Bacteria</taxon>
        <taxon>Pseudomonadati</taxon>
        <taxon>Bacteroidota</taxon>
        <taxon>Chitinophagia</taxon>
        <taxon>Chitinophagales</taxon>
        <taxon>Chitinophagaceae</taxon>
        <taxon>Chitinophaga</taxon>
    </lineage>
</organism>
<dbReference type="InterPro" id="IPR036291">
    <property type="entry name" value="NAD(P)-bd_dom_sf"/>
</dbReference>
<dbReference type="Gene3D" id="3.40.50.720">
    <property type="entry name" value="NAD(P)-binding Rossmann-like Domain"/>
    <property type="match status" value="1"/>
</dbReference>
<dbReference type="PRINTS" id="PR00081">
    <property type="entry name" value="GDHRDH"/>
</dbReference>